<evidence type="ECO:0008006" key="3">
    <source>
        <dbReference type="Google" id="ProtNLM"/>
    </source>
</evidence>
<evidence type="ECO:0000313" key="1">
    <source>
        <dbReference type="EMBL" id="TRW25631.1"/>
    </source>
</evidence>
<keyword evidence="2" id="KW-1185">Reference proteome</keyword>
<dbReference type="EMBL" id="VJVZ01000003">
    <property type="protein sequence ID" value="TRW25631.1"/>
    <property type="molecule type" value="Genomic_DNA"/>
</dbReference>
<dbReference type="AlphaFoldDB" id="A0A552V5B2"/>
<dbReference type="OrthoDB" id="5500241at2"/>
<dbReference type="Proteomes" id="UP000320643">
    <property type="component" value="Unassembled WGS sequence"/>
</dbReference>
<sequence length="145" mass="16908">MQFLKPNNISGEIMNLLDEAKEKVVIVSPYCKFDKWYKLVAKIRKLKERNVIVEFYIRHGEKEAYDQVTELGITPIPVENLHAKLYFNESKAIVTSMNLLLSSEINSIDIGYLTQNTTEYNEITDFYSTYLKKQDRPLANETSFD</sequence>
<organism evidence="1 2">
    <name type="scientific">Flavobacterium zepuense</name>
    <dbReference type="NCBI Taxonomy" id="2593302"/>
    <lineage>
        <taxon>Bacteria</taxon>
        <taxon>Pseudomonadati</taxon>
        <taxon>Bacteroidota</taxon>
        <taxon>Flavobacteriia</taxon>
        <taxon>Flavobacteriales</taxon>
        <taxon>Flavobacteriaceae</taxon>
        <taxon>Flavobacterium</taxon>
    </lineage>
</organism>
<gene>
    <name evidence="1" type="ORF">FMM05_05240</name>
</gene>
<proteinExistence type="predicted"/>
<evidence type="ECO:0000313" key="2">
    <source>
        <dbReference type="Proteomes" id="UP000320643"/>
    </source>
</evidence>
<dbReference type="SUPFAM" id="SSF56024">
    <property type="entry name" value="Phospholipase D/nuclease"/>
    <property type="match status" value="1"/>
</dbReference>
<accession>A0A552V5B2</accession>
<dbReference type="RefSeq" id="WP_143372296.1">
    <property type="nucleotide sequence ID" value="NZ_VJVZ01000003.1"/>
</dbReference>
<protein>
    <recommendedName>
        <fullName evidence="3">Phospholipase D-like domain-containing protein</fullName>
    </recommendedName>
</protein>
<reference evidence="1 2" key="1">
    <citation type="submission" date="2019-07" db="EMBL/GenBank/DDBJ databases">
        <title>Flavobacterium sp. nov., isolated from glacier ice.</title>
        <authorList>
            <person name="Liu Q."/>
            <person name="Xin Y.-H."/>
        </authorList>
    </citation>
    <scope>NUCLEOTIDE SEQUENCE [LARGE SCALE GENOMIC DNA]</scope>
    <source>
        <strain evidence="1 2">ZT4R6</strain>
    </source>
</reference>
<name>A0A552V5B2_9FLAO</name>
<comment type="caution">
    <text evidence="1">The sequence shown here is derived from an EMBL/GenBank/DDBJ whole genome shotgun (WGS) entry which is preliminary data.</text>
</comment>
<dbReference type="Gene3D" id="3.30.870.10">
    <property type="entry name" value="Endonuclease Chain A"/>
    <property type="match status" value="1"/>
</dbReference>